<proteinExistence type="predicted"/>
<dbReference type="EMBL" id="LCPE01000020">
    <property type="protein sequence ID" value="KKU93253.1"/>
    <property type="molecule type" value="Genomic_DNA"/>
</dbReference>
<evidence type="ECO:0000313" key="1">
    <source>
        <dbReference type="EMBL" id="KKU93253.1"/>
    </source>
</evidence>
<dbReference type="AlphaFoldDB" id="A0A0G1WSD8"/>
<gene>
    <name evidence="1" type="ORF">UY22_C0020G0014</name>
</gene>
<evidence type="ECO:0000313" key="2">
    <source>
        <dbReference type="Proteomes" id="UP000034877"/>
    </source>
</evidence>
<accession>A0A0G1WSD8</accession>
<protein>
    <submittedName>
        <fullName evidence="1">Uncharacterized protein</fullName>
    </submittedName>
</protein>
<sequence length="151" mass="16683">MSFRLEGEKGDMLRGEFDAGMVRRFIEAAGKLAAQGVSVYQRYTGTEMRLSVGRSGEDIIDIQAQIGQDVRQLFVTVVGDKQTFGLVYNHMHEGGFSPVDVDRFAKGALGSEERALLESEYPRGLLSLKFPIPGTVDDLIRVTEVLEQAVK</sequence>
<reference evidence="1 2" key="1">
    <citation type="journal article" date="2015" name="Nature">
        <title>rRNA introns, odd ribosomes, and small enigmatic genomes across a large radiation of phyla.</title>
        <authorList>
            <person name="Brown C.T."/>
            <person name="Hug L.A."/>
            <person name="Thomas B.C."/>
            <person name="Sharon I."/>
            <person name="Castelle C.J."/>
            <person name="Singh A."/>
            <person name="Wilkins M.J."/>
            <person name="Williams K.H."/>
            <person name="Banfield J.F."/>
        </authorList>
    </citation>
    <scope>NUCLEOTIDE SEQUENCE [LARGE SCALE GENOMIC DNA]</scope>
</reference>
<organism evidence="1 2">
    <name type="scientific">Candidatus Amesbacteria bacterium GW2011_GWC1_48_10</name>
    <dbReference type="NCBI Taxonomy" id="1618365"/>
    <lineage>
        <taxon>Bacteria</taxon>
        <taxon>Candidatus Amesiibacteriota</taxon>
    </lineage>
</organism>
<dbReference type="Proteomes" id="UP000034877">
    <property type="component" value="Unassembled WGS sequence"/>
</dbReference>
<name>A0A0G1WSD8_9BACT</name>
<comment type="caution">
    <text evidence="1">The sequence shown here is derived from an EMBL/GenBank/DDBJ whole genome shotgun (WGS) entry which is preliminary data.</text>
</comment>